<keyword evidence="2" id="KW-1133">Transmembrane helix</keyword>
<feature type="region of interest" description="Disordered" evidence="1">
    <location>
        <begin position="289"/>
        <end position="311"/>
    </location>
</feature>
<reference evidence="3 4" key="1">
    <citation type="submission" date="2017-12" db="EMBL/GenBank/DDBJ databases">
        <title>Streptomyces populusis sp. nov., a novel endophytic actinobacterium isolated from stems of Populus adenopoda Maxim.</title>
        <authorList>
            <person name="Wang Z."/>
        </authorList>
    </citation>
    <scope>NUCLEOTIDE SEQUENCE [LARGE SCALE GENOMIC DNA]</scope>
    <source>
        <strain evidence="3 4">A249</strain>
    </source>
</reference>
<keyword evidence="2" id="KW-0812">Transmembrane</keyword>
<keyword evidence="4" id="KW-1185">Reference proteome</keyword>
<proteinExistence type="predicted"/>
<dbReference type="Proteomes" id="UP000236178">
    <property type="component" value="Unassembled WGS sequence"/>
</dbReference>
<evidence type="ECO:0000256" key="2">
    <source>
        <dbReference type="SAM" id="Phobius"/>
    </source>
</evidence>
<accession>A0A2I0SLJ2</accession>
<dbReference type="OrthoDB" id="4061523at2"/>
<organism evidence="3 4">
    <name type="scientific">Streptomyces populi</name>
    <dbReference type="NCBI Taxonomy" id="2058924"/>
    <lineage>
        <taxon>Bacteria</taxon>
        <taxon>Bacillati</taxon>
        <taxon>Actinomycetota</taxon>
        <taxon>Actinomycetes</taxon>
        <taxon>Kitasatosporales</taxon>
        <taxon>Streptomycetaceae</taxon>
        <taxon>Streptomyces</taxon>
    </lineage>
</organism>
<dbReference type="EMBL" id="PJOS01000044">
    <property type="protein sequence ID" value="PKT70815.1"/>
    <property type="molecule type" value="Genomic_DNA"/>
</dbReference>
<feature type="transmembrane region" description="Helical" evidence="2">
    <location>
        <begin position="77"/>
        <end position="99"/>
    </location>
</feature>
<evidence type="ECO:0000313" key="4">
    <source>
        <dbReference type="Proteomes" id="UP000236178"/>
    </source>
</evidence>
<feature type="transmembrane region" description="Helical" evidence="2">
    <location>
        <begin position="111"/>
        <end position="131"/>
    </location>
</feature>
<protein>
    <submittedName>
        <fullName evidence="3">Uncharacterized protein</fullName>
    </submittedName>
</protein>
<dbReference type="AlphaFoldDB" id="A0A2I0SLJ2"/>
<feature type="compositionally biased region" description="Basic and acidic residues" evidence="1">
    <location>
        <begin position="290"/>
        <end position="309"/>
    </location>
</feature>
<name>A0A2I0SLJ2_9ACTN</name>
<evidence type="ECO:0000313" key="3">
    <source>
        <dbReference type="EMBL" id="PKT70815.1"/>
    </source>
</evidence>
<keyword evidence="2" id="KW-0472">Membrane</keyword>
<feature type="transmembrane region" description="Helical" evidence="2">
    <location>
        <begin position="170"/>
        <end position="193"/>
    </location>
</feature>
<gene>
    <name evidence="3" type="ORF">CW362_22600</name>
</gene>
<feature type="transmembrane region" description="Helical" evidence="2">
    <location>
        <begin position="143"/>
        <end position="164"/>
    </location>
</feature>
<comment type="caution">
    <text evidence="3">The sequence shown here is derived from an EMBL/GenBank/DDBJ whole genome shotgun (WGS) entry which is preliminary data.</text>
</comment>
<sequence>MRNIRPWVVVEPPDSRGLRRVVVGGETVGHAWSAGGLRKILGRLGHPEDLDLEDPVALCWRGGDSGTWPDRPGRRHAVTVLLVAGLLASMALGAVVGWPDAFGALTFAQRLNGIMFVLSGVVLGAAAVAALDYGGKRQFRGSGAIVLLGVLIALATDSLLLFMWLEETEFTPFVPVFTLLWCWSLWALCLLVRDRSWKEVPQPKRFAAGVVVTALLTGVSLAYSTMYQPAAAPMHLTLKAEFGKARTDRSLGFLQVPLTLSMKNTGGIPVYILNDSYKVSGRGALYSKNPPDRDLTREWRDSAGQRGEDSGESELYVGHLTYTTISSGHFYGPGNRLEIGEEYTRKHVVQVPKDAKYDILGVDLTISYMRKDRGKIDVSEFRIPHYSWDRHDKRYYCPPERGCFQQIYYHGRVWHNDNLVNLTRKPRYVTAFWSPGRIPDSLISPYDFKGDTGGVQKEKREWGRYGAAQADVNSEVSLAELLAPPTPLLPPGYSSQVPTLTP</sequence>
<feature type="transmembrane region" description="Helical" evidence="2">
    <location>
        <begin position="205"/>
        <end position="226"/>
    </location>
</feature>
<evidence type="ECO:0000256" key="1">
    <source>
        <dbReference type="SAM" id="MobiDB-lite"/>
    </source>
</evidence>
<dbReference type="RefSeq" id="WP_103551345.1">
    <property type="nucleotide sequence ID" value="NZ_JBHJSK010000011.1"/>
</dbReference>